<dbReference type="PANTHER" id="PTHR43763:SF6">
    <property type="entry name" value="XAA-PRO AMINOPEPTIDASE 1"/>
    <property type="match status" value="1"/>
</dbReference>
<dbReference type="InterPro" id="IPR033740">
    <property type="entry name" value="Pept_M24B"/>
</dbReference>
<dbReference type="InterPro" id="IPR000994">
    <property type="entry name" value="Pept_M24"/>
</dbReference>
<evidence type="ECO:0000256" key="3">
    <source>
        <dbReference type="ARBA" id="ARBA00022801"/>
    </source>
</evidence>
<sequence>MALRAEDKLTLIRTYMEEKGLDALIVPTADPHLSEYLDKHYASREWLTGFTGSTGDVIVAKKEAALFTDSRYWIQAERQLADTGISLIKAQGRLISEENAWLRENLSSGSSVGVPAAFISAADADILEKELQESGIKLVLLEEDPFDAVWKEDRPKVSFSPIFEHKISPRSVKDKIGILKPLVEKEGAQKLLLTSLEDIAWLTNLRGNDLPETPVFYSFGMYDVENGLTIFVNEKSISVPLALNLVLKNVNFRPYEEFSDYLSSLDKEEKVLYSPSTANALIAKKLQKFSSPIKGEDIVELLRARKTPQEVKLIDEAMLKDGVALAKFFCWLDKNKDSGELTEESCAEKLLEFRKEQTGFLCSSFKTICAFGPNAALPHYQPNHDKPVKIQGSGFLLIDSGAQYPEGTTDITRTVPIGDPSEQMKADYTAVLRGHINLAKLIFPENISSQILDTAARAPIWEDLADYGHGTGHGVGFFLNVHEGPQRISYPRVSNGVNSLVSYRTQIKKGMITSNEPGLYREGKWGIRIENLTVAIPAGDSEFGSFLGFRTLSLCPIDLTLVNSKLFQTDEINWLNAYHSAVWKKLSPLLIDDIETQEWLKAKTSPVC</sequence>
<evidence type="ECO:0000256" key="1">
    <source>
        <dbReference type="ARBA" id="ARBA00008766"/>
    </source>
</evidence>
<dbReference type="InterPro" id="IPR029149">
    <property type="entry name" value="Creatin/AminoP/Spt16_N"/>
</dbReference>
<comment type="similarity">
    <text evidence="1">Belongs to the peptidase M24B family.</text>
</comment>
<keyword evidence="2" id="KW-0479">Metal-binding</keyword>
<dbReference type="Pfam" id="PF16188">
    <property type="entry name" value="Peptidase_M24_C"/>
    <property type="match status" value="1"/>
</dbReference>
<protein>
    <submittedName>
        <fullName evidence="7">Peptidase M24 family protein</fullName>
    </submittedName>
</protein>
<feature type="domain" description="Peptidase M24 C-terminal" evidence="6">
    <location>
        <begin position="546"/>
        <end position="607"/>
    </location>
</feature>
<dbReference type="InterPro" id="IPR050422">
    <property type="entry name" value="X-Pro_aminopeptidase_P"/>
</dbReference>
<dbReference type="GO" id="GO:0070006">
    <property type="term" value="F:metalloaminopeptidase activity"/>
    <property type="evidence" value="ECO:0007669"/>
    <property type="project" value="InterPro"/>
</dbReference>
<dbReference type="GO" id="GO:0005737">
    <property type="term" value="C:cytoplasm"/>
    <property type="evidence" value="ECO:0007669"/>
    <property type="project" value="UniProtKB-ARBA"/>
</dbReference>
<reference evidence="8" key="1">
    <citation type="submission" date="2017-05" db="EMBL/GenBank/DDBJ databases">
        <title>Improved OligoMM genomes.</title>
        <authorList>
            <person name="Garzetti D."/>
        </authorList>
    </citation>
    <scope>NUCLEOTIDE SEQUENCE [LARGE SCALE GENOMIC DNA]</scope>
    <source>
        <strain evidence="8">YL45</strain>
    </source>
</reference>
<evidence type="ECO:0000259" key="4">
    <source>
        <dbReference type="Pfam" id="PF00557"/>
    </source>
</evidence>
<accession>A0A227KGY2</accession>
<dbReference type="InterPro" id="IPR000587">
    <property type="entry name" value="Creatinase_N"/>
</dbReference>
<name>A0A227KGY2_9BURK</name>
<dbReference type="GO" id="GO:0046872">
    <property type="term" value="F:metal ion binding"/>
    <property type="evidence" value="ECO:0007669"/>
    <property type="project" value="UniProtKB-KW"/>
</dbReference>
<comment type="caution">
    <text evidence="7">The sequence shown here is derived from an EMBL/GenBank/DDBJ whole genome shotgun (WGS) entry which is preliminary data.</text>
</comment>
<dbReference type="RefSeq" id="WP_066593914.1">
    <property type="nucleotide sequence ID" value="NZ_CAJTBZ010000026.1"/>
</dbReference>
<dbReference type="AlphaFoldDB" id="A0A227KGY2"/>
<evidence type="ECO:0000313" key="7">
    <source>
        <dbReference type="EMBL" id="OXE46029.1"/>
    </source>
</evidence>
<keyword evidence="3" id="KW-0378">Hydrolase</keyword>
<dbReference type="FunFam" id="3.90.230.10:FF:000009">
    <property type="entry name" value="xaa-Pro aminopeptidase 2"/>
    <property type="match status" value="1"/>
</dbReference>
<dbReference type="Gene3D" id="3.90.230.10">
    <property type="entry name" value="Creatinase/methionine aminopeptidase superfamily"/>
    <property type="match status" value="1"/>
</dbReference>
<dbReference type="InterPro" id="IPR032416">
    <property type="entry name" value="Peptidase_M24_C"/>
</dbReference>
<feature type="domain" description="Peptidase M24" evidence="4">
    <location>
        <begin position="313"/>
        <end position="534"/>
    </location>
</feature>
<evidence type="ECO:0000259" key="5">
    <source>
        <dbReference type="Pfam" id="PF01321"/>
    </source>
</evidence>
<dbReference type="Pfam" id="PF00557">
    <property type="entry name" value="Peptidase_M24"/>
    <property type="match status" value="1"/>
</dbReference>
<dbReference type="Proteomes" id="UP000214610">
    <property type="component" value="Unassembled WGS sequence"/>
</dbReference>
<organism evidence="7 8">
    <name type="scientific">Turicimonas muris</name>
    <dbReference type="NCBI Taxonomy" id="1796652"/>
    <lineage>
        <taxon>Bacteria</taxon>
        <taxon>Pseudomonadati</taxon>
        <taxon>Pseudomonadota</taxon>
        <taxon>Betaproteobacteria</taxon>
        <taxon>Burkholderiales</taxon>
        <taxon>Sutterellaceae</taxon>
        <taxon>Turicimonas</taxon>
    </lineage>
</organism>
<dbReference type="Pfam" id="PF01321">
    <property type="entry name" value="Creatinase_N"/>
    <property type="match status" value="1"/>
</dbReference>
<dbReference type="Pfam" id="PF16189">
    <property type="entry name" value="Creatinase_N_2"/>
    <property type="match status" value="1"/>
</dbReference>
<dbReference type="InterPro" id="IPR036005">
    <property type="entry name" value="Creatinase/aminopeptidase-like"/>
</dbReference>
<dbReference type="EMBL" id="NHMP01000006">
    <property type="protein sequence ID" value="OXE46029.1"/>
    <property type="molecule type" value="Genomic_DNA"/>
</dbReference>
<dbReference type="PANTHER" id="PTHR43763">
    <property type="entry name" value="XAA-PRO AMINOPEPTIDASE 1"/>
    <property type="match status" value="1"/>
</dbReference>
<dbReference type="CDD" id="cd01085">
    <property type="entry name" value="APP"/>
    <property type="match status" value="1"/>
</dbReference>
<keyword evidence="8" id="KW-1185">Reference proteome</keyword>
<dbReference type="SUPFAM" id="SSF55920">
    <property type="entry name" value="Creatinase/aminopeptidase"/>
    <property type="match status" value="1"/>
</dbReference>
<evidence type="ECO:0000256" key="2">
    <source>
        <dbReference type="ARBA" id="ARBA00022723"/>
    </source>
</evidence>
<dbReference type="SUPFAM" id="SSF53092">
    <property type="entry name" value="Creatinase/prolidase N-terminal domain"/>
    <property type="match status" value="1"/>
</dbReference>
<dbReference type="Gene3D" id="3.40.350.10">
    <property type="entry name" value="Creatinase/prolidase N-terminal domain"/>
    <property type="match status" value="2"/>
</dbReference>
<evidence type="ECO:0000313" key="8">
    <source>
        <dbReference type="Proteomes" id="UP000214610"/>
    </source>
</evidence>
<evidence type="ECO:0000259" key="6">
    <source>
        <dbReference type="Pfam" id="PF16188"/>
    </source>
</evidence>
<gene>
    <name evidence="7" type="ORF">ADH67_09920</name>
</gene>
<feature type="domain" description="Creatinase N-terminal" evidence="5">
    <location>
        <begin position="11"/>
        <end position="134"/>
    </location>
</feature>
<proteinExistence type="inferred from homology"/>
<dbReference type="GeneID" id="78361947"/>